<feature type="transmembrane region" description="Helical" evidence="2">
    <location>
        <begin position="262"/>
        <end position="284"/>
    </location>
</feature>
<evidence type="ECO:0000256" key="1">
    <source>
        <dbReference type="SAM" id="MobiDB-lite"/>
    </source>
</evidence>
<accession>A0A813JJK8</accession>
<organism evidence="3 4">
    <name type="scientific">Polarella glacialis</name>
    <name type="common">Dinoflagellate</name>
    <dbReference type="NCBI Taxonomy" id="89957"/>
    <lineage>
        <taxon>Eukaryota</taxon>
        <taxon>Sar</taxon>
        <taxon>Alveolata</taxon>
        <taxon>Dinophyceae</taxon>
        <taxon>Suessiales</taxon>
        <taxon>Suessiaceae</taxon>
        <taxon>Polarella</taxon>
    </lineage>
</organism>
<sequence length="700" mass="77710">RSRSPLPDGKGAGAMTWWRAPGVELGPRMALACRSWVQSLEAAAGSRFKLVEGAEFGGSHYWWGKRQARPGPHEGVDLSELAAPEDPSTASPSPARRLPVGFPVPAVADGEIVAIFPDFLGTTIVMKHQETVPDLSRLARHSSAQARAANEALQRFGIPEDFIAMIRGIYADRQFQVKDAGISSGFHTQAFGICQGCPLSPFLFVMVMTVLMADAKHILIQEHGPIDCADTFEGGLPNISGNAYRYLAFTGSLANISFQEQVSFALIAGLQILAPLAVLMAVLFKDGQPLFSNPLWPMAGYCTGADSSDICSCSNPVGFIWQEDHQGVQGLDDMLAKILGVGFIIAVNINIYRYLRSEADTARDIQRLKIVVEDSDIFLAKDDYDSDDGDRPEAFIAEKPEAFIGWVLVLGRWINAWCGVTSSLILPFLFYASEDAKSIVMDSLAITFLLMIDDIGGGLDLIGADTWDGDYLGICCECIKLSVRRMQEDEEGCWYFFNPTYFSDSKVTRRQLTAMSRWATTGDSYGLEKVFFSLNLPQPPLEWVRWKEGKNGWLAMQELGEERTNVLDLAAWLTLASMVWFSIMFLLMGRMQEDGEGCWYFFNPTYFSDSKVTRRQLTAMSRWATTGDSYGLEKVFFSLNLPQPPLESVRWKEGKNGWLAMQELGEERTNVLDLAAWLTLASMVWFSIMFLLMGRPSCSA</sequence>
<dbReference type="AlphaFoldDB" id="A0A813JJK8"/>
<dbReference type="EMBL" id="CAJNNW010025800">
    <property type="protein sequence ID" value="CAE8679790.1"/>
    <property type="molecule type" value="Genomic_DNA"/>
</dbReference>
<proteinExistence type="predicted"/>
<evidence type="ECO:0008006" key="5">
    <source>
        <dbReference type="Google" id="ProtNLM"/>
    </source>
</evidence>
<gene>
    <name evidence="3" type="ORF">PGLA2088_LOCUS21551</name>
</gene>
<protein>
    <recommendedName>
        <fullName evidence="5">Reverse transcriptase domain-containing protein</fullName>
    </recommendedName>
</protein>
<keyword evidence="2" id="KW-0472">Membrane</keyword>
<reference evidence="3" key="1">
    <citation type="submission" date="2021-02" db="EMBL/GenBank/DDBJ databases">
        <authorList>
            <person name="Dougan E. K."/>
            <person name="Rhodes N."/>
            <person name="Thang M."/>
            <person name="Chan C."/>
        </authorList>
    </citation>
    <scope>NUCLEOTIDE SEQUENCE</scope>
</reference>
<feature type="transmembrane region" description="Helical" evidence="2">
    <location>
        <begin position="566"/>
        <end position="587"/>
    </location>
</feature>
<comment type="caution">
    <text evidence="3">The sequence shown here is derived from an EMBL/GenBank/DDBJ whole genome shotgun (WGS) entry which is preliminary data.</text>
</comment>
<evidence type="ECO:0000313" key="4">
    <source>
        <dbReference type="Proteomes" id="UP000626109"/>
    </source>
</evidence>
<feature type="transmembrane region" description="Helical" evidence="2">
    <location>
        <begin position="334"/>
        <end position="355"/>
    </location>
</feature>
<keyword evidence="2" id="KW-1133">Transmembrane helix</keyword>
<evidence type="ECO:0000313" key="3">
    <source>
        <dbReference type="EMBL" id="CAE8679790.1"/>
    </source>
</evidence>
<feature type="region of interest" description="Disordered" evidence="1">
    <location>
        <begin position="73"/>
        <end position="96"/>
    </location>
</feature>
<feature type="non-terminal residue" evidence="3">
    <location>
        <position position="1"/>
    </location>
</feature>
<feature type="transmembrane region" description="Helical" evidence="2">
    <location>
        <begin position="674"/>
        <end position="694"/>
    </location>
</feature>
<name>A0A813JJK8_POLGL</name>
<evidence type="ECO:0000256" key="2">
    <source>
        <dbReference type="SAM" id="Phobius"/>
    </source>
</evidence>
<keyword evidence="2" id="KW-0812">Transmembrane</keyword>
<dbReference type="Proteomes" id="UP000626109">
    <property type="component" value="Unassembled WGS sequence"/>
</dbReference>